<evidence type="ECO:0008006" key="3">
    <source>
        <dbReference type="Google" id="ProtNLM"/>
    </source>
</evidence>
<evidence type="ECO:0000313" key="1">
    <source>
        <dbReference type="EMBL" id="GJE95686.1"/>
    </source>
</evidence>
<dbReference type="Proteomes" id="UP000703269">
    <property type="component" value="Unassembled WGS sequence"/>
</dbReference>
<proteinExistence type="predicted"/>
<dbReference type="InterPro" id="IPR032675">
    <property type="entry name" value="LRR_dom_sf"/>
</dbReference>
<dbReference type="EMBL" id="BPQB01000051">
    <property type="protein sequence ID" value="GJE95686.1"/>
    <property type="molecule type" value="Genomic_DNA"/>
</dbReference>
<comment type="caution">
    <text evidence="1">The sequence shown here is derived from an EMBL/GenBank/DDBJ whole genome shotgun (WGS) entry which is preliminary data.</text>
</comment>
<protein>
    <recommendedName>
        <fullName evidence="3">F-box domain-containing protein</fullName>
    </recommendedName>
</protein>
<name>A0A9P3GJ18_9APHY</name>
<gene>
    <name evidence="1" type="ORF">PsYK624_118720</name>
</gene>
<dbReference type="AlphaFoldDB" id="A0A9P3GJ18"/>
<keyword evidence="2" id="KW-1185">Reference proteome</keyword>
<dbReference type="SUPFAM" id="SSF52047">
    <property type="entry name" value="RNI-like"/>
    <property type="match status" value="1"/>
</dbReference>
<sequence length="471" mass="53125">MDVLWRKPRDTTHLVDLLPERCFTWKPDMDCDYLDLVPSSRPSDADWARFDVYARRVRALSVERYARGAGLPMHWCAILDHFSGGQPFPRLRSLFWEWTPDYGCSHANFLLRPPLQELYIDDVDAKGVRNIIDVLPNCVLTLKYLRVSGLFRSEDEHEVAVRLWQALAELQQLVDLDVSLYVPQAFRHLASLSNLTKLHLPISSAHVEGTKALFPALKSLYVSVRTDMDAVAKLLQRMALPVLERLRIDYHTYVVRGGAVLVRPPSTAHIHLVVREVSKLSLLRMFKLKGDQHIHSRSEPEEALDPSALSPLHALRDLETLDLSALAVELTAADIGPMARAWPRIQDLLLYQPHARMFGTRSPRDLQVSDLLPLAHLWPRLRELKLPLRIGPLAAPLDDGPELPVQSALETLWAAKISRPISTSALRVLARTFPSARVKGYGHATDLVEAVNKAKKTLVDEVYGGPQDTDS</sequence>
<organism evidence="1 2">
    <name type="scientific">Phanerochaete sordida</name>
    <dbReference type="NCBI Taxonomy" id="48140"/>
    <lineage>
        <taxon>Eukaryota</taxon>
        <taxon>Fungi</taxon>
        <taxon>Dikarya</taxon>
        <taxon>Basidiomycota</taxon>
        <taxon>Agaricomycotina</taxon>
        <taxon>Agaricomycetes</taxon>
        <taxon>Polyporales</taxon>
        <taxon>Phanerochaetaceae</taxon>
        <taxon>Phanerochaete</taxon>
    </lineage>
</organism>
<dbReference type="Gene3D" id="3.80.10.10">
    <property type="entry name" value="Ribonuclease Inhibitor"/>
    <property type="match status" value="1"/>
</dbReference>
<reference evidence="1 2" key="1">
    <citation type="submission" date="2021-08" db="EMBL/GenBank/DDBJ databases">
        <title>Draft Genome Sequence of Phanerochaete sordida strain YK-624.</title>
        <authorList>
            <person name="Mori T."/>
            <person name="Dohra H."/>
            <person name="Suzuki T."/>
            <person name="Kawagishi H."/>
            <person name="Hirai H."/>
        </authorList>
    </citation>
    <scope>NUCLEOTIDE SEQUENCE [LARGE SCALE GENOMIC DNA]</scope>
    <source>
        <strain evidence="1 2">YK-624</strain>
    </source>
</reference>
<dbReference type="OrthoDB" id="2750697at2759"/>
<evidence type="ECO:0000313" key="2">
    <source>
        <dbReference type="Proteomes" id="UP000703269"/>
    </source>
</evidence>
<accession>A0A9P3GJ18</accession>